<dbReference type="Proteomes" id="UP000249890">
    <property type="component" value="Chromosome"/>
</dbReference>
<accession>A0A2Z2KW50</accession>
<evidence type="ECO:0000256" key="3">
    <source>
        <dbReference type="PIRSR" id="PIRSR617939-2"/>
    </source>
</evidence>
<dbReference type="AlphaFoldDB" id="A0A2Z2KW50"/>
<feature type="binding site" evidence="3">
    <location>
        <position position="117"/>
    </location>
    <ligand>
        <name>substrate</name>
    </ligand>
</feature>
<dbReference type="Gene3D" id="3.10.490.10">
    <property type="entry name" value="Gamma-glutamyl cyclotransferase-like"/>
    <property type="match status" value="1"/>
</dbReference>
<dbReference type="SUPFAM" id="SSF110857">
    <property type="entry name" value="Gamma-glutamyl cyclotransferase-like"/>
    <property type="match status" value="1"/>
</dbReference>
<dbReference type="InterPro" id="IPR017939">
    <property type="entry name" value="G-Glutamylcylcotransferase"/>
</dbReference>
<organism evidence="4 5">
    <name type="scientific">Paenibacillus donghaensis</name>
    <dbReference type="NCBI Taxonomy" id="414771"/>
    <lineage>
        <taxon>Bacteria</taxon>
        <taxon>Bacillati</taxon>
        <taxon>Bacillota</taxon>
        <taxon>Bacilli</taxon>
        <taxon>Bacillales</taxon>
        <taxon>Paenibacillaceae</taxon>
        <taxon>Paenibacillus</taxon>
    </lineage>
</organism>
<protein>
    <recommendedName>
        <fullName evidence="6">Gamma-glutamylcyclotransferase</fullName>
    </recommendedName>
</protein>
<dbReference type="EMBL" id="CP021780">
    <property type="protein sequence ID" value="ASA25631.1"/>
    <property type="molecule type" value="Genomic_DNA"/>
</dbReference>
<dbReference type="PROSITE" id="PS51257">
    <property type="entry name" value="PROKAR_LIPOPROTEIN"/>
    <property type="match status" value="1"/>
</dbReference>
<proteinExistence type="predicted"/>
<keyword evidence="5" id="KW-1185">Reference proteome</keyword>
<dbReference type="Pfam" id="PF13772">
    <property type="entry name" value="AIG2_2"/>
    <property type="match status" value="1"/>
</dbReference>
<name>A0A2Z2KW50_9BACL</name>
<dbReference type="InterPro" id="IPR013024">
    <property type="entry name" value="GGCT-like"/>
</dbReference>
<evidence type="ECO:0000256" key="1">
    <source>
        <dbReference type="ARBA" id="ARBA00023239"/>
    </source>
</evidence>
<dbReference type="PANTHER" id="PTHR12935:SF0">
    <property type="entry name" value="GAMMA-GLUTAMYLCYCLOTRANSFERASE"/>
    <property type="match status" value="1"/>
</dbReference>
<dbReference type="OrthoDB" id="158990at2"/>
<dbReference type="KEGG" id="pdh:B9T62_35800"/>
<gene>
    <name evidence="4" type="ORF">B9T62_35800</name>
</gene>
<feature type="active site" description="Proton acceptor" evidence="2">
    <location>
        <position position="74"/>
    </location>
</feature>
<feature type="binding site" evidence="3">
    <location>
        <begin position="7"/>
        <end position="12"/>
    </location>
    <ligand>
        <name>substrate</name>
    </ligand>
</feature>
<dbReference type="PANTHER" id="PTHR12935">
    <property type="entry name" value="GAMMA-GLUTAMYLCYCLOTRANSFERASE"/>
    <property type="match status" value="1"/>
</dbReference>
<dbReference type="CDD" id="cd06661">
    <property type="entry name" value="GGCT_like"/>
    <property type="match status" value="1"/>
</dbReference>
<dbReference type="InterPro" id="IPR036568">
    <property type="entry name" value="GGCT-like_sf"/>
</dbReference>
<reference evidence="4 5" key="1">
    <citation type="submission" date="2017-06" db="EMBL/GenBank/DDBJ databases">
        <title>Complete genome sequence of Paenibacillus donghaensis KCTC 13049T isolated from East Sea sediment, South Korea.</title>
        <authorList>
            <person name="Jung B.K."/>
            <person name="Hong S.-J."/>
            <person name="Shin J.-H."/>
        </authorList>
    </citation>
    <scope>NUCLEOTIDE SEQUENCE [LARGE SCALE GENOMIC DNA]</scope>
    <source>
        <strain evidence="4 5">KCTC 13049</strain>
    </source>
</reference>
<evidence type="ECO:0000313" key="4">
    <source>
        <dbReference type="EMBL" id="ASA25631.1"/>
    </source>
</evidence>
<evidence type="ECO:0000256" key="2">
    <source>
        <dbReference type="PIRSR" id="PIRSR617939-1"/>
    </source>
</evidence>
<evidence type="ECO:0000313" key="5">
    <source>
        <dbReference type="Proteomes" id="UP000249890"/>
    </source>
</evidence>
<sequence length="155" mass="17418">MKRSILYAAYGSNMSMRQMTSCCNIAMIVGCGVIENYELEFYSLATITKCPGLNVPIVLWRISESEVINLDYYEGVSKGLYRKETLTVTLQDGKRVRAMVYVMNLKSEMLYSPSPVYYCSILEGYKENGIEVKPLAIAAIKAGARFQSNEGKDTF</sequence>
<keyword evidence="1" id="KW-0456">Lyase</keyword>
<dbReference type="RefSeq" id="WP_087919592.1">
    <property type="nucleotide sequence ID" value="NZ_CP021780.1"/>
</dbReference>
<dbReference type="GO" id="GO:0003839">
    <property type="term" value="F:gamma-glutamylcyclotransferase activity"/>
    <property type="evidence" value="ECO:0007669"/>
    <property type="project" value="InterPro"/>
</dbReference>
<evidence type="ECO:0008006" key="6">
    <source>
        <dbReference type="Google" id="ProtNLM"/>
    </source>
</evidence>